<evidence type="ECO:0000256" key="1">
    <source>
        <dbReference type="SAM" id="Phobius"/>
    </source>
</evidence>
<dbReference type="EMBL" id="KZ293687">
    <property type="protein sequence ID" value="PBK85939.1"/>
    <property type="molecule type" value="Genomic_DNA"/>
</dbReference>
<dbReference type="InParanoid" id="A0A2H3CS95"/>
<dbReference type="Proteomes" id="UP000217790">
    <property type="component" value="Unassembled WGS sequence"/>
</dbReference>
<protein>
    <submittedName>
        <fullName evidence="2">Uncharacterized protein</fullName>
    </submittedName>
</protein>
<evidence type="ECO:0000313" key="3">
    <source>
        <dbReference type="Proteomes" id="UP000217790"/>
    </source>
</evidence>
<sequence>MDGNGCPAQAEGDWEGMRLPWGNGWLSVMAGLCFWWWIVKDMKRDGHRERAAADRAYMSWINAVKDVKWVLSHLFYFFHLMPGSSWKCQGITYRMVFKSHSNPHESARKMVDVSYLKDSVFCELLMIMTLYKPRWLRRYKPKPFVISINTTTHSCTDTVNGEHDVTEMMCDFGQILPAEASIEWIGGVFPFWVMPTFLTSVLQYSWICGHYLPPKNASEKIHFSLLKQNCKFLSPVHGGGGGQPK</sequence>
<reference evidence="3" key="1">
    <citation type="journal article" date="2017" name="Nat. Ecol. Evol.">
        <title>Genome expansion and lineage-specific genetic innovations in the forest pathogenic fungi Armillaria.</title>
        <authorList>
            <person name="Sipos G."/>
            <person name="Prasanna A.N."/>
            <person name="Walter M.C."/>
            <person name="O'Connor E."/>
            <person name="Balint B."/>
            <person name="Krizsan K."/>
            <person name="Kiss B."/>
            <person name="Hess J."/>
            <person name="Varga T."/>
            <person name="Slot J."/>
            <person name="Riley R."/>
            <person name="Boka B."/>
            <person name="Rigling D."/>
            <person name="Barry K."/>
            <person name="Lee J."/>
            <person name="Mihaltcheva S."/>
            <person name="LaButti K."/>
            <person name="Lipzen A."/>
            <person name="Waldron R."/>
            <person name="Moloney N.M."/>
            <person name="Sperisen C."/>
            <person name="Kredics L."/>
            <person name="Vagvoelgyi C."/>
            <person name="Patrignani A."/>
            <person name="Fitzpatrick D."/>
            <person name="Nagy I."/>
            <person name="Doyle S."/>
            <person name="Anderson J.B."/>
            <person name="Grigoriev I.V."/>
            <person name="Gueldener U."/>
            <person name="Muensterkoetter M."/>
            <person name="Nagy L.G."/>
        </authorList>
    </citation>
    <scope>NUCLEOTIDE SEQUENCE [LARGE SCALE GENOMIC DNA]</scope>
    <source>
        <strain evidence="3">Ar21-2</strain>
    </source>
</reference>
<keyword evidence="1" id="KW-0472">Membrane</keyword>
<keyword evidence="1" id="KW-1133">Transmembrane helix</keyword>
<dbReference type="OrthoDB" id="2803783at2759"/>
<name>A0A2H3CS95_ARMGA</name>
<organism evidence="2 3">
    <name type="scientific">Armillaria gallica</name>
    <name type="common">Bulbous honey fungus</name>
    <name type="synonym">Armillaria bulbosa</name>
    <dbReference type="NCBI Taxonomy" id="47427"/>
    <lineage>
        <taxon>Eukaryota</taxon>
        <taxon>Fungi</taxon>
        <taxon>Dikarya</taxon>
        <taxon>Basidiomycota</taxon>
        <taxon>Agaricomycotina</taxon>
        <taxon>Agaricomycetes</taxon>
        <taxon>Agaricomycetidae</taxon>
        <taxon>Agaricales</taxon>
        <taxon>Marasmiineae</taxon>
        <taxon>Physalacriaceae</taxon>
        <taxon>Armillaria</taxon>
    </lineage>
</organism>
<feature type="transmembrane region" description="Helical" evidence="1">
    <location>
        <begin position="20"/>
        <end position="39"/>
    </location>
</feature>
<evidence type="ECO:0000313" key="2">
    <source>
        <dbReference type="EMBL" id="PBK85939.1"/>
    </source>
</evidence>
<accession>A0A2H3CS95</accession>
<dbReference type="AlphaFoldDB" id="A0A2H3CS95"/>
<keyword evidence="1" id="KW-0812">Transmembrane</keyword>
<gene>
    <name evidence="2" type="ORF">ARMGADRAFT_1035929</name>
</gene>
<keyword evidence="3" id="KW-1185">Reference proteome</keyword>
<proteinExistence type="predicted"/>